<gene>
    <name evidence="1" type="ORF">Krac_6435</name>
</gene>
<protein>
    <submittedName>
        <fullName evidence="1">Uncharacterized protein</fullName>
    </submittedName>
</protein>
<evidence type="ECO:0000313" key="2">
    <source>
        <dbReference type="Proteomes" id="UP000004508"/>
    </source>
</evidence>
<comment type="caution">
    <text evidence="1">The sequence shown here is derived from an EMBL/GenBank/DDBJ whole genome shotgun (WGS) entry which is preliminary data.</text>
</comment>
<accession>D6TUS6</accession>
<dbReference type="Proteomes" id="UP000004508">
    <property type="component" value="Unassembled WGS sequence"/>
</dbReference>
<name>D6TUS6_KTERA</name>
<organism evidence="1 2">
    <name type="scientific">Ktedonobacter racemifer DSM 44963</name>
    <dbReference type="NCBI Taxonomy" id="485913"/>
    <lineage>
        <taxon>Bacteria</taxon>
        <taxon>Bacillati</taxon>
        <taxon>Chloroflexota</taxon>
        <taxon>Ktedonobacteria</taxon>
        <taxon>Ktedonobacterales</taxon>
        <taxon>Ktedonobacteraceae</taxon>
        <taxon>Ktedonobacter</taxon>
    </lineage>
</organism>
<proteinExistence type="predicted"/>
<dbReference type="AlphaFoldDB" id="D6TUS6"/>
<evidence type="ECO:0000313" key="1">
    <source>
        <dbReference type="EMBL" id="EFH85252.1"/>
    </source>
</evidence>
<reference evidence="1 2" key="1">
    <citation type="journal article" date="2011" name="Stand. Genomic Sci.">
        <title>Non-contiguous finished genome sequence and contextual data of the filamentous soil bacterium Ktedonobacter racemifer type strain (SOSP1-21).</title>
        <authorList>
            <person name="Chang Y.J."/>
            <person name="Land M."/>
            <person name="Hauser L."/>
            <person name="Chertkov O."/>
            <person name="Del Rio T.G."/>
            <person name="Nolan M."/>
            <person name="Copeland A."/>
            <person name="Tice H."/>
            <person name="Cheng J.F."/>
            <person name="Lucas S."/>
            <person name="Han C."/>
            <person name="Goodwin L."/>
            <person name="Pitluck S."/>
            <person name="Ivanova N."/>
            <person name="Ovchinikova G."/>
            <person name="Pati A."/>
            <person name="Chen A."/>
            <person name="Palaniappan K."/>
            <person name="Mavromatis K."/>
            <person name="Liolios K."/>
            <person name="Brettin T."/>
            <person name="Fiebig A."/>
            <person name="Rohde M."/>
            <person name="Abt B."/>
            <person name="Goker M."/>
            <person name="Detter J.C."/>
            <person name="Woyke T."/>
            <person name="Bristow J."/>
            <person name="Eisen J.A."/>
            <person name="Markowitz V."/>
            <person name="Hugenholtz P."/>
            <person name="Kyrpides N.C."/>
            <person name="Klenk H.P."/>
            <person name="Lapidus A."/>
        </authorList>
    </citation>
    <scope>NUCLEOTIDE SEQUENCE [LARGE SCALE GENOMIC DNA]</scope>
    <source>
        <strain evidence="2">DSM 44963</strain>
    </source>
</reference>
<keyword evidence="2" id="KW-1185">Reference proteome</keyword>
<dbReference type="STRING" id="485913.Krac_6435"/>
<dbReference type="EMBL" id="ADVG01000003">
    <property type="protein sequence ID" value="EFH85252.1"/>
    <property type="molecule type" value="Genomic_DNA"/>
</dbReference>
<sequence>MEVCEVDSNVSRRFSTFRAGNGRTFTPFTKSTAALLVIDLNVRRNLLQ</sequence>
<dbReference type="InParanoid" id="D6TUS6"/>